<evidence type="ECO:0000256" key="2">
    <source>
        <dbReference type="ARBA" id="ARBA00023172"/>
    </source>
</evidence>
<gene>
    <name evidence="4" type="ORF">S06H3_35837</name>
</gene>
<dbReference type="InterPro" id="IPR002104">
    <property type="entry name" value="Integrase_catalytic"/>
</dbReference>
<evidence type="ECO:0000313" key="4">
    <source>
        <dbReference type="EMBL" id="GAI26118.1"/>
    </source>
</evidence>
<dbReference type="PROSITE" id="PS51898">
    <property type="entry name" value="TYR_RECOMBINASE"/>
    <property type="match status" value="1"/>
</dbReference>
<dbReference type="CDD" id="cd00397">
    <property type="entry name" value="DNA_BRE_C"/>
    <property type="match status" value="1"/>
</dbReference>
<dbReference type="Pfam" id="PF00589">
    <property type="entry name" value="Phage_integrase"/>
    <property type="match status" value="1"/>
</dbReference>
<evidence type="ECO:0000259" key="3">
    <source>
        <dbReference type="PROSITE" id="PS51898"/>
    </source>
</evidence>
<keyword evidence="1" id="KW-0238">DNA-binding</keyword>
<dbReference type="PANTHER" id="PTHR30349:SF41">
    <property type="entry name" value="INTEGRASE_RECOMBINASE PROTEIN MJ0367-RELATED"/>
    <property type="match status" value="1"/>
</dbReference>
<keyword evidence="2" id="KW-0233">DNA recombination</keyword>
<organism evidence="4">
    <name type="scientific">marine sediment metagenome</name>
    <dbReference type="NCBI Taxonomy" id="412755"/>
    <lineage>
        <taxon>unclassified sequences</taxon>
        <taxon>metagenomes</taxon>
        <taxon>ecological metagenomes</taxon>
    </lineage>
</organism>
<dbReference type="GO" id="GO:0015074">
    <property type="term" value="P:DNA integration"/>
    <property type="evidence" value="ECO:0007669"/>
    <property type="project" value="InterPro"/>
</dbReference>
<dbReference type="GO" id="GO:0006310">
    <property type="term" value="P:DNA recombination"/>
    <property type="evidence" value="ECO:0007669"/>
    <property type="project" value="UniProtKB-KW"/>
</dbReference>
<dbReference type="InterPro" id="IPR013762">
    <property type="entry name" value="Integrase-like_cat_sf"/>
</dbReference>
<comment type="caution">
    <text evidence="4">The sequence shown here is derived from an EMBL/GenBank/DDBJ whole genome shotgun (WGS) entry which is preliminary data.</text>
</comment>
<dbReference type="EMBL" id="BARV01021652">
    <property type="protein sequence ID" value="GAI26118.1"/>
    <property type="molecule type" value="Genomic_DNA"/>
</dbReference>
<accession>X1M459</accession>
<dbReference type="GO" id="GO:0003677">
    <property type="term" value="F:DNA binding"/>
    <property type="evidence" value="ECO:0007669"/>
    <property type="project" value="UniProtKB-KW"/>
</dbReference>
<dbReference type="PANTHER" id="PTHR30349">
    <property type="entry name" value="PHAGE INTEGRASE-RELATED"/>
    <property type="match status" value="1"/>
</dbReference>
<dbReference type="Gene3D" id="1.10.443.10">
    <property type="entry name" value="Intergrase catalytic core"/>
    <property type="match status" value="1"/>
</dbReference>
<dbReference type="AlphaFoldDB" id="X1M459"/>
<dbReference type="InterPro" id="IPR050090">
    <property type="entry name" value="Tyrosine_recombinase_XerCD"/>
</dbReference>
<sequence length="154" mass="17519">MIEFLFSTGLRISQMLGLTVKQFSPDNAHFVTRSVGKGGGDHLIEVKKELFNRVREFFAGKVYLFEQETGEPFRRERITMRIKRASERILGQSVGSHVMRHSIATEIFKQTKDILKTADLLGHKDPSVTARLYIHTGISRKEKDDIVSEALGQD</sequence>
<dbReference type="SUPFAM" id="SSF56349">
    <property type="entry name" value="DNA breaking-rejoining enzymes"/>
    <property type="match status" value="1"/>
</dbReference>
<dbReference type="InterPro" id="IPR011010">
    <property type="entry name" value="DNA_brk_join_enz"/>
</dbReference>
<name>X1M459_9ZZZZ</name>
<proteinExistence type="predicted"/>
<protein>
    <recommendedName>
        <fullName evidence="3">Tyr recombinase domain-containing protein</fullName>
    </recommendedName>
</protein>
<evidence type="ECO:0000256" key="1">
    <source>
        <dbReference type="ARBA" id="ARBA00023125"/>
    </source>
</evidence>
<reference evidence="4" key="1">
    <citation type="journal article" date="2014" name="Front. Microbiol.">
        <title>High frequency of phylogenetically diverse reductive dehalogenase-homologous genes in deep subseafloor sedimentary metagenomes.</title>
        <authorList>
            <person name="Kawai M."/>
            <person name="Futagami T."/>
            <person name="Toyoda A."/>
            <person name="Takaki Y."/>
            <person name="Nishi S."/>
            <person name="Hori S."/>
            <person name="Arai W."/>
            <person name="Tsubouchi T."/>
            <person name="Morono Y."/>
            <person name="Uchiyama I."/>
            <person name="Ito T."/>
            <person name="Fujiyama A."/>
            <person name="Inagaki F."/>
            <person name="Takami H."/>
        </authorList>
    </citation>
    <scope>NUCLEOTIDE SEQUENCE</scope>
    <source>
        <strain evidence="4">Expedition CK06-06</strain>
    </source>
</reference>
<feature type="domain" description="Tyr recombinase" evidence="3">
    <location>
        <begin position="1"/>
        <end position="148"/>
    </location>
</feature>